<dbReference type="GeneID" id="36514682"/>
<dbReference type="CDD" id="cd00067">
    <property type="entry name" value="GAL4"/>
    <property type="match status" value="1"/>
</dbReference>
<dbReference type="GO" id="GO:0000981">
    <property type="term" value="F:DNA-binding transcription factor activity, RNA polymerase II-specific"/>
    <property type="evidence" value="ECO:0007669"/>
    <property type="project" value="InterPro"/>
</dbReference>
<dbReference type="SUPFAM" id="SSF57701">
    <property type="entry name" value="Zn2/Cys6 DNA-binding domain"/>
    <property type="match status" value="1"/>
</dbReference>
<dbReference type="EMBL" id="NDIQ01000001">
    <property type="protein sequence ID" value="PRT53313.1"/>
    <property type="molecule type" value="Genomic_DNA"/>
</dbReference>
<evidence type="ECO:0000313" key="11">
    <source>
        <dbReference type="Proteomes" id="UP000238350"/>
    </source>
</evidence>
<dbReference type="SUPFAM" id="SSF55785">
    <property type="entry name" value="PYP-like sensor domain (PAS domain)"/>
    <property type="match status" value="1"/>
</dbReference>
<dbReference type="FunFam" id="4.10.240.10:FF:000002">
    <property type="entry name" value="Zn cluster transcription factor Rds2"/>
    <property type="match status" value="1"/>
</dbReference>
<feature type="compositionally biased region" description="Polar residues" evidence="8">
    <location>
        <begin position="65"/>
        <end position="75"/>
    </location>
</feature>
<evidence type="ECO:0000256" key="8">
    <source>
        <dbReference type="SAM" id="MobiDB-lite"/>
    </source>
</evidence>
<name>A0A2T0FE77_9ASCO</name>
<dbReference type="InterPro" id="IPR036864">
    <property type="entry name" value="Zn2-C6_fun-type_DNA-bd_sf"/>
</dbReference>
<accession>A0A2T0FE77</accession>
<dbReference type="OrthoDB" id="65716at2759"/>
<proteinExistence type="predicted"/>
<evidence type="ECO:0000313" key="10">
    <source>
        <dbReference type="EMBL" id="PRT53313.1"/>
    </source>
</evidence>
<dbReference type="Pfam" id="PF24990">
    <property type="entry name" value="PAS_13"/>
    <property type="match status" value="1"/>
</dbReference>
<keyword evidence="11" id="KW-1185">Reference proteome</keyword>
<dbReference type="InterPro" id="IPR035965">
    <property type="entry name" value="PAS-like_dom_sf"/>
</dbReference>
<dbReference type="GO" id="GO:0000977">
    <property type="term" value="F:RNA polymerase II transcription regulatory region sequence-specific DNA binding"/>
    <property type="evidence" value="ECO:0007669"/>
    <property type="project" value="TreeGrafter"/>
</dbReference>
<organism evidence="10 11">
    <name type="scientific">Wickerhamiella sorbophila</name>
    <dbReference type="NCBI Taxonomy" id="45607"/>
    <lineage>
        <taxon>Eukaryota</taxon>
        <taxon>Fungi</taxon>
        <taxon>Dikarya</taxon>
        <taxon>Ascomycota</taxon>
        <taxon>Saccharomycotina</taxon>
        <taxon>Dipodascomycetes</taxon>
        <taxon>Dipodascales</taxon>
        <taxon>Trichomonascaceae</taxon>
        <taxon>Wickerhamiella</taxon>
    </lineage>
</organism>
<reference evidence="10 11" key="1">
    <citation type="submission" date="2017-04" db="EMBL/GenBank/DDBJ databases">
        <title>Genome sequencing of [Candida] sorbophila.</title>
        <authorList>
            <person name="Ahn J.O."/>
        </authorList>
    </citation>
    <scope>NUCLEOTIDE SEQUENCE [LARGE SCALE GENOMIC DNA]</scope>
    <source>
        <strain evidence="10 11">DS02</strain>
    </source>
</reference>
<dbReference type="PROSITE" id="PS00463">
    <property type="entry name" value="ZN2_CY6_FUNGAL_1"/>
    <property type="match status" value="1"/>
</dbReference>
<dbReference type="PANTHER" id="PTHR31986">
    <property type="entry name" value="REGULATOR OF DRUG SENSITIVITY 2"/>
    <property type="match status" value="1"/>
</dbReference>
<keyword evidence="7" id="KW-0539">Nucleus</keyword>
<dbReference type="Gene3D" id="4.10.240.10">
    <property type="entry name" value="Zn(2)-C6 fungal-type DNA-binding domain"/>
    <property type="match status" value="1"/>
</dbReference>
<gene>
    <name evidence="10" type="ORF">B9G98_00933</name>
</gene>
<protein>
    <submittedName>
        <fullName evidence="10">Regulator of drug sensitivity 2</fullName>
    </submittedName>
</protein>
<keyword evidence="4" id="KW-0805">Transcription regulation</keyword>
<feature type="region of interest" description="Disordered" evidence="8">
    <location>
        <begin position="48"/>
        <end position="86"/>
    </location>
</feature>
<dbReference type="AlphaFoldDB" id="A0A2T0FE77"/>
<comment type="subcellular location">
    <subcellularLocation>
        <location evidence="1">Nucleus</location>
    </subcellularLocation>
</comment>
<keyword evidence="6" id="KW-0804">Transcription</keyword>
<comment type="caution">
    <text evidence="10">The sequence shown here is derived from an EMBL/GenBank/DDBJ whole genome shotgun (WGS) entry which is preliminary data.</text>
</comment>
<dbReference type="GO" id="GO:0008270">
    <property type="term" value="F:zinc ion binding"/>
    <property type="evidence" value="ECO:0007669"/>
    <property type="project" value="InterPro"/>
</dbReference>
<dbReference type="PROSITE" id="PS50048">
    <property type="entry name" value="ZN2_CY6_FUNGAL_2"/>
    <property type="match status" value="1"/>
</dbReference>
<dbReference type="SMART" id="SM00066">
    <property type="entry name" value="GAL4"/>
    <property type="match status" value="1"/>
</dbReference>
<evidence type="ECO:0000256" key="5">
    <source>
        <dbReference type="ARBA" id="ARBA00023125"/>
    </source>
</evidence>
<dbReference type="InterPro" id="IPR053045">
    <property type="entry name" value="Zinc_cluster_trans_reg"/>
</dbReference>
<dbReference type="InterPro" id="IPR056751">
    <property type="entry name" value="PAS_13"/>
</dbReference>
<keyword evidence="2" id="KW-0479">Metal-binding</keyword>
<evidence type="ECO:0000256" key="2">
    <source>
        <dbReference type="ARBA" id="ARBA00022723"/>
    </source>
</evidence>
<dbReference type="RefSeq" id="XP_024663259.1">
    <property type="nucleotide sequence ID" value="XM_024807491.1"/>
</dbReference>
<dbReference type="Proteomes" id="UP000238350">
    <property type="component" value="Unassembled WGS sequence"/>
</dbReference>
<evidence type="ECO:0000256" key="6">
    <source>
        <dbReference type="ARBA" id="ARBA00023163"/>
    </source>
</evidence>
<keyword evidence="3" id="KW-0862">Zinc</keyword>
<evidence type="ECO:0000256" key="4">
    <source>
        <dbReference type="ARBA" id="ARBA00023015"/>
    </source>
</evidence>
<dbReference type="GO" id="GO:0005634">
    <property type="term" value="C:nucleus"/>
    <property type="evidence" value="ECO:0007669"/>
    <property type="project" value="UniProtKB-SubCell"/>
</dbReference>
<dbReference type="PANTHER" id="PTHR31986:SF7">
    <property type="entry name" value="REGULATOR OF DRUG SENSITIVITY 2"/>
    <property type="match status" value="1"/>
</dbReference>
<sequence>MAEKTKPRKRKVDLACVYCRRSHMTCDDQRPCSRCLKRGIGHLCHDEVRSRRSSTEPSGVEPSGAPQQESGNQYPDNPGAENSGLEYNTINDFMTMINDDALFLQYDLGSPYAVKTEQQHAVPMQVDPASQHLTPMKNEAGLALNAQVQAMDLHSTPQLQFSQQKPSDSPAVDQFMLTAADPEHTSAEGRLKQVISAKHKAGLMRPYNYADGYDRLRVYMDSYMNAQSKQRILDSLSVVRPAFRAVAKSLNDIDLVKVEENFERMLLNYDWMFSATAMPACLWRRTGEIYRGNREFAELVECSVDDLRDGRLTIYELMTEESTVSYWEKYANVAFSSEQKAVLTSCNIRTRDGRKRRLCSFSFTIRRDWYNIPSCIVGNFIPIPQR</sequence>
<dbReference type="Pfam" id="PF00172">
    <property type="entry name" value="Zn_clus"/>
    <property type="match status" value="1"/>
</dbReference>
<keyword evidence="5" id="KW-0238">DNA-binding</keyword>
<dbReference type="STRING" id="45607.A0A2T0FE77"/>
<dbReference type="InterPro" id="IPR001138">
    <property type="entry name" value="Zn2Cys6_DnaBD"/>
</dbReference>
<feature type="domain" description="Zn(2)-C6 fungal-type" evidence="9">
    <location>
        <begin position="15"/>
        <end position="44"/>
    </location>
</feature>
<evidence type="ECO:0000256" key="3">
    <source>
        <dbReference type="ARBA" id="ARBA00022833"/>
    </source>
</evidence>
<evidence type="ECO:0000256" key="1">
    <source>
        <dbReference type="ARBA" id="ARBA00004123"/>
    </source>
</evidence>
<evidence type="ECO:0000256" key="7">
    <source>
        <dbReference type="ARBA" id="ARBA00023242"/>
    </source>
</evidence>
<evidence type="ECO:0000259" key="9">
    <source>
        <dbReference type="PROSITE" id="PS50048"/>
    </source>
</evidence>